<accession>A0A1M7R516</accession>
<name>A0A1M7R516_9BURK</name>
<dbReference type="Proteomes" id="UP000184339">
    <property type="component" value="Unassembled WGS sequence"/>
</dbReference>
<dbReference type="EMBL" id="FRCX01000011">
    <property type="protein sequence ID" value="SHN40536.1"/>
    <property type="molecule type" value="Genomic_DNA"/>
</dbReference>
<reference evidence="2" key="1">
    <citation type="submission" date="2016-11" db="EMBL/GenBank/DDBJ databases">
        <authorList>
            <person name="Varghese N."/>
            <person name="Submissions S."/>
        </authorList>
    </citation>
    <scope>NUCLEOTIDE SEQUENCE [LARGE SCALE GENOMIC DNA]</scope>
    <source>
        <strain evidence="2">Sac-22</strain>
    </source>
</reference>
<sequence>MSHAISRVEQRVSGLLNVSHISRLPQPEQDFVRACARFCMPARAIKLALLRLRGWDRDRRLIRELVPGITEFELEFAFDCLEQGDSVDQIVSLIISARGRLSYAIRLTRPPKPH</sequence>
<evidence type="ECO:0000313" key="1">
    <source>
        <dbReference type="EMBL" id="SHN40536.1"/>
    </source>
</evidence>
<protein>
    <submittedName>
        <fullName evidence="1">Uncharacterized protein</fullName>
    </submittedName>
</protein>
<gene>
    <name evidence="1" type="ORF">SAMN05192549_1118</name>
</gene>
<dbReference type="AlphaFoldDB" id="A0A1M7R516"/>
<organism evidence="1 2">
    <name type="scientific">Duganella sacchari</name>
    <dbReference type="NCBI Taxonomy" id="551987"/>
    <lineage>
        <taxon>Bacteria</taxon>
        <taxon>Pseudomonadati</taxon>
        <taxon>Pseudomonadota</taxon>
        <taxon>Betaproteobacteria</taxon>
        <taxon>Burkholderiales</taxon>
        <taxon>Oxalobacteraceae</taxon>
        <taxon>Telluria group</taxon>
        <taxon>Duganella</taxon>
    </lineage>
</organism>
<evidence type="ECO:0000313" key="2">
    <source>
        <dbReference type="Proteomes" id="UP000184339"/>
    </source>
</evidence>
<proteinExistence type="predicted"/>
<dbReference type="STRING" id="551987.SAMN05192549_1118"/>
<keyword evidence="2" id="KW-1185">Reference proteome</keyword>